<evidence type="ECO:0000313" key="3">
    <source>
        <dbReference type="EMBL" id="RKD97780.1"/>
    </source>
</evidence>
<evidence type="ECO:0000259" key="2">
    <source>
        <dbReference type="Pfam" id="PF04235"/>
    </source>
</evidence>
<dbReference type="InterPro" id="IPR052529">
    <property type="entry name" value="Bact_Transport_Assoc"/>
</dbReference>
<organism evidence="3 4">
    <name type="scientific">Halopiger aswanensis</name>
    <dbReference type="NCBI Taxonomy" id="148449"/>
    <lineage>
        <taxon>Archaea</taxon>
        <taxon>Methanobacteriati</taxon>
        <taxon>Methanobacteriota</taxon>
        <taxon>Stenosarchaea group</taxon>
        <taxon>Halobacteria</taxon>
        <taxon>Halobacteriales</taxon>
        <taxon>Natrialbaceae</taxon>
        <taxon>Halopiger</taxon>
    </lineage>
</organism>
<dbReference type="EMBL" id="RAPO01000001">
    <property type="protein sequence ID" value="RKD97780.1"/>
    <property type="molecule type" value="Genomic_DNA"/>
</dbReference>
<keyword evidence="1" id="KW-0472">Membrane</keyword>
<dbReference type="PANTHER" id="PTHR30590">
    <property type="entry name" value="INNER MEMBRANE PROTEIN"/>
    <property type="match status" value="1"/>
</dbReference>
<keyword evidence="1" id="KW-0812">Transmembrane</keyword>
<sequence length="423" mass="46686">MSDTAGTGPTAPSERIVALDALRGFALLGILIINIRVFAMPEATLGNPTVYGDFTGGNYWAWVVGHVFAQQKFITIFTFLFGGGVVLFTQKAEQRGRSVFGLYARRNGWLVVFGLAHAYLLWYGDILVAYGVCAFGVVLLRDLEPRTLAGLGFVLVAVPSLIEGLAGLVMDPAAIASTWHPSEAAIQAELEAYRGGWLEQLSHRVPSSLSRQTTGLLGYTGWRVSGSMLLGMALFKRGVLTNDRSTRFYRRLVAVGASSGLAVILVGVWYIEANDWAAGVALLWRQFNYWGSFALAGAYIGLVMLYCRRRPNGPATRALAAVGRTAFSNYILQTVLATSIFYGHGLGLFGSLTRLELLGVVVAIWAVQVPLSVLWLRYFRYGPLEWLWRVLTYGQWQPLRADRTADDRNRDRRRSVESADERE</sequence>
<feature type="transmembrane region" description="Helical" evidence="1">
    <location>
        <begin position="59"/>
        <end position="88"/>
    </location>
</feature>
<dbReference type="PANTHER" id="PTHR30590:SF2">
    <property type="entry name" value="INNER MEMBRANE PROTEIN"/>
    <property type="match status" value="1"/>
</dbReference>
<gene>
    <name evidence="3" type="ORF">ATJ93_0772</name>
</gene>
<evidence type="ECO:0000256" key="1">
    <source>
        <dbReference type="SAM" id="Phobius"/>
    </source>
</evidence>
<feature type="transmembrane region" description="Helical" evidence="1">
    <location>
        <begin position="252"/>
        <end position="271"/>
    </location>
</feature>
<dbReference type="AlphaFoldDB" id="A0A419WQM7"/>
<protein>
    <recommendedName>
        <fullName evidence="2">DUF418 domain-containing protein</fullName>
    </recommendedName>
</protein>
<evidence type="ECO:0000313" key="4">
    <source>
        <dbReference type="Proteomes" id="UP000283805"/>
    </source>
</evidence>
<feature type="transmembrane region" description="Helical" evidence="1">
    <location>
        <begin position="357"/>
        <end position="379"/>
    </location>
</feature>
<feature type="transmembrane region" description="Helical" evidence="1">
    <location>
        <begin position="287"/>
        <end position="307"/>
    </location>
</feature>
<dbReference type="Pfam" id="PF04235">
    <property type="entry name" value="DUF418"/>
    <property type="match status" value="1"/>
</dbReference>
<feature type="transmembrane region" description="Helical" evidence="1">
    <location>
        <begin position="109"/>
        <end position="137"/>
    </location>
</feature>
<dbReference type="RefSeq" id="WP_120243275.1">
    <property type="nucleotide sequence ID" value="NZ_RAPO01000001.1"/>
</dbReference>
<dbReference type="Proteomes" id="UP000283805">
    <property type="component" value="Unassembled WGS sequence"/>
</dbReference>
<keyword evidence="4" id="KW-1185">Reference proteome</keyword>
<dbReference type="OrthoDB" id="268997at2157"/>
<keyword evidence="1" id="KW-1133">Transmembrane helix</keyword>
<reference evidence="3 4" key="1">
    <citation type="submission" date="2018-09" db="EMBL/GenBank/DDBJ databases">
        <title>Genomic Encyclopedia of Archaeal and Bacterial Type Strains, Phase II (KMG-II): from individual species to whole genera.</title>
        <authorList>
            <person name="Goeker M."/>
        </authorList>
    </citation>
    <scope>NUCLEOTIDE SEQUENCE [LARGE SCALE GENOMIC DNA]</scope>
    <source>
        <strain evidence="3 4">DSM 13151</strain>
    </source>
</reference>
<accession>A0A419WQM7</accession>
<feature type="transmembrane region" description="Helical" evidence="1">
    <location>
        <begin position="21"/>
        <end position="39"/>
    </location>
</feature>
<comment type="caution">
    <text evidence="3">The sequence shown here is derived from an EMBL/GenBank/DDBJ whole genome shotgun (WGS) entry which is preliminary data.</text>
</comment>
<name>A0A419WQM7_9EURY</name>
<feature type="transmembrane region" description="Helical" evidence="1">
    <location>
        <begin position="327"/>
        <end position="345"/>
    </location>
</feature>
<proteinExistence type="predicted"/>
<dbReference type="InterPro" id="IPR007349">
    <property type="entry name" value="DUF418"/>
</dbReference>
<feature type="transmembrane region" description="Helical" evidence="1">
    <location>
        <begin position="149"/>
        <end position="170"/>
    </location>
</feature>
<feature type="domain" description="DUF418" evidence="2">
    <location>
        <begin position="234"/>
        <end position="394"/>
    </location>
</feature>